<feature type="domain" description="Peptidase C1A papain C-terminal" evidence="6">
    <location>
        <begin position="176"/>
        <end position="396"/>
    </location>
</feature>
<feature type="transmembrane region" description="Helical" evidence="5">
    <location>
        <begin position="38"/>
        <end position="58"/>
    </location>
</feature>
<keyword evidence="5" id="KW-0472">Membrane</keyword>
<keyword evidence="4" id="KW-0325">Glycoprotein</keyword>
<reference evidence="8" key="1">
    <citation type="submission" date="2014-03" db="EMBL/GenBank/DDBJ databases">
        <title>Cloning and sequence analysis of the cysteine protease cryptopain-1 gene from different Cryptosporidium species.</title>
        <authorList>
            <person name="Wang X."/>
            <person name="Mi R."/>
            <person name="Zhou P."/>
            <person name="Huang Y."/>
            <person name="Wang X."/>
            <person name="Yang X."/>
            <person name="Shi K."/>
            <person name="Liu Y."/>
            <person name="Lei X."/>
            <person name="Chen Z."/>
            <person name="Zhao Q."/>
        </authorList>
    </citation>
    <scope>NUCLEOTIDE SEQUENCE</scope>
    <source>
        <strain evidence="8">CTy-SH-1</strain>
    </source>
</reference>
<dbReference type="Gene3D" id="3.90.70.10">
    <property type="entry name" value="Cysteine proteinases"/>
    <property type="match status" value="1"/>
</dbReference>
<sequence length="401" mass="45448">MDIGNNVEEHQEYISGPYIALINGTTQQREPNKKLKNIIIATLIAIFIVLVVTVSLYITNNTSDKIDDFVPGDYVDPATREYRKSFEEFKKKYHKVYSSMEEENQRFEIYKQNMNFIKTTNSQGFSYVLEMNEFGDLSKEEFMARFTGYIKDSKDDERVFKSSRVSESELEEEFVPPNSINWVEAGCVNPIRNQKNCGSCWAFSAVAALEGATCAQTNRGLPSLSEQQFVDCSKQNGNFGCDGGTMGLAFQYAIKNKYLCTNDDYPYFAEEKTCMDSFCENYIEIPVKAYKYVFPRNINALKTALAKYGPISVAIQADQTPFQFYKSGVFDAPCGTKVNHGVVLVGYDIDEDTNKEYWLVRNSWGEAWGEKGYIKLALHSGKKGTCGILVEPVYPVINQSI</sequence>
<dbReference type="PRINTS" id="PR00705">
    <property type="entry name" value="PAPAIN"/>
</dbReference>
<dbReference type="PROSITE" id="PS00139">
    <property type="entry name" value="THIOL_PROTEASE_CYS"/>
    <property type="match status" value="1"/>
</dbReference>
<dbReference type="InterPro" id="IPR000668">
    <property type="entry name" value="Peptidase_C1A_C"/>
</dbReference>
<evidence type="ECO:0000256" key="3">
    <source>
        <dbReference type="ARBA" id="ARBA00023157"/>
    </source>
</evidence>
<dbReference type="InterPro" id="IPR039417">
    <property type="entry name" value="Peptidase_C1A_papain-like"/>
</dbReference>
<organism evidence="8">
    <name type="scientific">Cryptosporidium tyzzeri</name>
    <dbReference type="NCBI Taxonomy" id="756076"/>
    <lineage>
        <taxon>Eukaryota</taxon>
        <taxon>Sar</taxon>
        <taxon>Alveolata</taxon>
        <taxon>Apicomplexa</taxon>
        <taxon>Conoidasida</taxon>
        <taxon>Coccidia</taxon>
        <taxon>Eucoccidiorida</taxon>
        <taxon>Eimeriorina</taxon>
        <taxon>Cryptosporidiidae</taxon>
        <taxon>Cryptosporidium</taxon>
    </lineage>
</organism>
<dbReference type="AlphaFoldDB" id="A0A024D0Z4"/>
<keyword evidence="5" id="KW-1133">Transmembrane helix</keyword>
<keyword evidence="3" id="KW-1015">Disulfide bond</keyword>
<dbReference type="CDD" id="cd02248">
    <property type="entry name" value="Peptidase_C1A"/>
    <property type="match status" value="1"/>
</dbReference>
<dbReference type="SUPFAM" id="SSF54001">
    <property type="entry name" value="Cysteine proteinases"/>
    <property type="match status" value="1"/>
</dbReference>
<comment type="similarity">
    <text evidence="1">Belongs to the peptidase C1 family.</text>
</comment>
<feature type="domain" description="Cathepsin propeptide inhibitor" evidence="7">
    <location>
        <begin position="86"/>
        <end position="142"/>
    </location>
</feature>
<dbReference type="SMART" id="SM00645">
    <property type="entry name" value="Pept_C1"/>
    <property type="match status" value="1"/>
</dbReference>
<evidence type="ECO:0000256" key="5">
    <source>
        <dbReference type="SAM" id="Phobius"/>
    </source>
</evidence>
<proteinExistence type="inferred from homology"/>
<dbReference type="InterPro" id="IPR038765">
    <property type="entry name" value="Papain-like_cys_pep_sf"/>
</dbReference>
<dbReference type="EMBL" id="KJ534570">
    <property type="protein sequence ID" value="AHZ41190.1"/>
    <property type="molecule type" value="Genomic_DNA"/>
</dbReference>
<evidence type="ECO:0000256" key="1">
    <source>
        <dbReference type="ARBA" id="ARBA00008455"/>
    </source>
</evidence>
<evidence type="ECO:0000259" key="7">
    <source>
        <dbReference type="SMART" id="SM00848"/>
    </source>
</evidence>
<dbReference type="PANTHER" id="PTHR12411">
    <property type="entry name" value="CYSTEINE PROTEASE FAMILY C1-RELATED"/>
    <property type="match status" value="1"/>
</dbReference>
<dbReference type="FunFam" id="3.90.70.10:FF:000332">
    <property type="entry name" value="Cathepsin L1"/>
    <property type="match status" value="1"/>
</dbReference>
<evidence type="ECO:0000259" key="6">
    <source>
        <dbReference type="SMART" id="SM00645"/>
    </source>
</evidence>
<dbReference type="Pfam" id="PF08246">
    <property type="entry name" value="Inhibitor_I29"/>
    <property type="match status" value="1"/>
</dbReference>
<name>A0A024D0Z4_9CRYT</name>
<dbReference type="PROSITE" id="PS00639">
    <property type="entry name" value="THIOL_PROTEASE_HIS"/>
    <property type="match status" value="1"/>
</dbReference>
<dbReference type="InterPro" id="IPR025660">
    <property type="entry name" value="Pept_his_AS"/>
</dbReference>
<dbReference type="InterPro" id="IPR013201">
    <property type="entry name" value="Prot_inhib_I29"/>
</dbReference>
<keyword evidence="2" id="KW-0865">Zymogen</keyword>
<dbReference type="GO" id="GO:0006508">
    <property type="term" value="P:proteolysis"/>
    <property type="evidence" value="ECO:0007669"/>
    <property type="project" value="InterPro"/>
</dbReference>
<dbReference type="VEuPathDB" id="CryptoDB:CTYZ_00001694"/>
<dbReference type="InterPro" id="IPR025661">
    <property type="entry name" value="Pept_asp_AS"/>
</dbReference>
<dbReference type="MEROPS" id="C01.148"/>
<dbReference type="SMART" id="SM00848">
    <property type="entry name" value="Inhibitor_I29"/>
    <property type="match status" value="1"/>
</dbReference>
<dbReference type="PROSITE" id="PS00640">
    <property type="entry name" value="THIOL_PROTEASE_ASN"/>
    <property type="match status" value="1"/>
</dbReference>
<dbReference type="InterPro" id="IPR013128">
    <property type="entry name" value="Peptidase_C1A"/>
</dbReference>
<evidence type="ECO:0000256" key="2">
    <source>
        <dbReference type="ARBA" id="ARBA00023145"/>
    </source>
</evidence>
<keyword evidence="5" id="KW-0812">Transmembrane</keyword>
<protein>
    <submittedName>
        <fullName evidence="8">Cryptopain-1</fullName>
    </submittedName>
</protein>
<dbReference type="Pfam" id="PF00112">
    <property type="entry name" value="Peptidase_C1"/>
    <property type="match status" value="1"/>
</dbReference>
<evidence type="ECO:0000313" key="8">
    <source>
        <dbReference type="EMBL" id="AHZ41190.1"/>
    </source>
</evidence>
<evidence type="ECO:0000256" key="4">
    <source>
        <dbReference type="ARBA" id="ARBA00023180"/>
    </source>
</evidence>
<dbReference type="InterPro" id="IPR000169">
    <property type="entry name" value="Pept_cys_AS"/>
</dbReference>
<dbReference type="GO" id="GO:0008234">
    <property type="term" value="F:cysteine-type peptidase activity"/>
    <property type="evidence" value="ECO:0007669"/>
    <property type="project" value="InterPro"/>
</dbReference>
<accession>A0A024D0Z4</accession>